<keyword evidence="7" id="KW-0378">Hydrolase</keyword>
<evidence type="ECO:0000313" key="9">
    <source>
        <dbReference type="EMBL" id="ODN79811.1"/>
    </source>
</evidence>
<dbReference type="HAMAP" id="MF_00754">
    <property type="entry name" value="RNase_P_1"/>
    <property type="match status" value="1"/>
</dbReference>
<keyword evidence="3" id="KW-0963">Cytoplasm</keyword>
<feature type="region of interest" description="Disordered" evidence="8">
    <location>
        <begin position="1"/>
        <end position="33"/>
    </location>
</feature>
<gene>
    <name evidence="9" type="ORF">L202_03709</name>
</gene>
<dbReference type="GO" id="GO:0006364">
    <property type="term" value="P:rRNA processing"/>
    <property type="evidence" value="ECO:0007669"/>
    <property type="project" value="TreeGrafter"/>
</dbReference>
<dbReference type="STRING" id="1295533.A0A1E3HW49"/>
<evidence type="ECO:0000256" key="3">
    <source>
        <dbReference type="ARBA" id="ARBA00022490"/>
    </source>
</evidence>
<keyword evidence="6" id="KW-0255">Endonuclease</keyword>
<dbReference type="OrthoDB" id="124041at2759"/>
<dbReference type="RefSeq" id="XP_018994658.1">
    <property type="nucleotide sequence ID" value="XM_019137632.1"/>
</dbReference>
<dbReference type="InterPro" id="IPR016848">
    <property type="entry name" value="RNase_P/MRP_Rpp29-subunit"/>
</dbReference>
<evidence type="ECO:0000256" key="5">
    <source>
        <dbReference type="ARBA" id="ARBA00022722"/>
    </source>
</evidence>
<proteinExistence type="inferred from homology"/>
<keyword evidence="5" id="KW-0540">Nuclease</keyword>
<feature type="region of interest" description="Disordered" evidence="8">
    <location>
        <begin position="327"/>
        <end position="365"/>
    </location>
</feature>
<evidence type="ECO:0000256" key="7">
    <source>
        <dbReference type="ARBA" id="ARBA00022801"/>
    </source>
</evidence>
<feature type="compositionally biased region" description="Basic residues" evidence="8">
    <location>
        <begin position="346"/>
        <end position="356"/>
    </location>
</feature>
<keyword evidence="10" id="KW-1185">Reference proteome</keyword>
<dbReference type="InterPro" id="IPR036980">
    <property type="entry name" value="RNase_P/MRP_Rpp29_sf"/>
</dbReference>
<comment type="subcellular location">
    <subcellularLocation>
        <location evidence="1">Nucleus</location>
    </subcellularLocation>
</comment>
<feature type="compositionally biased region" description="Basic and acidic residues" evidence="8">
    <location>
        <begin position="330"/>
        <end position="342"/>
    </location>
</feature>
<dbReference type="Pfam" id="PF01868">
    <property type="entry name" value="RNase_P-MRP_p29"/>
    <property type="match status" value="1"/>
</dbReference>
<dbReference type="GO" id="GO:0016787">
    <property type="term" value="F:hydrolase activity"/>
    <property type="evidence" value="ECO:0007669"/>
    <property type="project" value="UniProtKB-KW"/>
</dbReference>
<evidence type="ECO:0000256" key="2">
    <source>
        <dbReference type="ARBA" id="ARBA00006181"/>
    </source>
</evidence>
<dbReference type="GO" id="GO:0004519">
    <property type="term" value="F:endonuclease activity"/>
    <property type="evidence" value="ECO:0007669"/>
    <property type="project" value="UniProtKB-KW"/>
</dbReference>
<feature type="compositionally biased region" description="Polar residues" evidence="8">
    <location>
        <begin position="71"/>
        <end position="87"/>
    </location>
</feature>
<dbReference type="PANTHER" id="PTHR13348:SF0">
    <property type="entry name" value="RIBONUCLEASE P PROTEIN SUBUNIT P29"/>
    <property type="match status" value="1"/>
</dbReference>
<accession>A0A1E3HW49</accession>
<dbReference type="InterPro" id="IPR023538">
    <property type="entry name" value="RNP1"/>
</dbReference>
<sequence>MSSKHASGSATSSRDQSPAAPAPGGQQIDPYRVLSTHVKKPLAPLLPGSEPLLPTLLSLDSTTYSSRLSGKTLQTTPDQLSTVSSPLVTGRKRNRGNALEKSKARAECQAARKERESLGHEGLRKVKRRLGSVIGKGQCISYTALVPLYHLHTIYICQLLALPPLPALIPPSLPPSNPEPLQTKISKADFTGIFLSVIAARCESLIGIKGIVIEETAETFRIVVEDDKVRVVPKQGSLFRLSFPAFSPPPQKPLAAGIVPSPYPQDLTHHLATCPRIEMDLLGSAFAYRSIDRAGRKFRPAQGGGGGSGWADGWVAKAGEMGQMLDGVDGCDRLNKSEKSEAKQGPSKRKRNKSRRKDLPAWGNL</sequence>
<dbReference type="GO" id="GO:0005634">
    <property type="term" value="C:nucleus"/>
    <property type="evidence" value="ECO:0007669"/>
    <property type="project" value="UniProtKB-SubCell"/>
</dbReference>
<evidence type="ECO:0000313" key="10">
    <source>
        <dbReference type="Proteomes" id="UP000094065"/>
    </source>
</evidence>
<dbReference type="GO" id="GO:0001682">
    <property type="term" value="P:tRNA 5'-leader removal"/>
    <property type="evidence" value="ECO:0007669"/>
    <property type="project" value="InterPro"/>
</dbReference>
<dbReference type="PANTHER" id="PTHR13348">
    <property type="entry name" value="RIBONUCLEASE P SUBUNIT P29"/>
    <property type="match status" value="1"/>
</dbReference>
<evidence type="ECO:0000256" key="4">
    <source>
        <dbReference type="ARBA" id="ARBA00022694"/>
    </source>
</evidence>
<dbReference type="GeneID" id="30155018"/>
<dbReference type="EMBL" id="AWGJ01000005">
    <property type="protein sequence ID" value="ODN79811.1"/>
    <property type="molecule type" value="Genomic_DNA"/>
</dbReference>
<organism evidence="9 10">
    <name type="scientific">Cryptococcus amylolentus CBS 6039</name>
    <dbReference type="NCBI Taxonomy" id="1295533"/>
    <lineage>
        <taxon>Eukaryota</taxon>
        <taxon>Fungi</taxon>
        <taxon>Dikarya</taxon>
        <taxon>Basidiomycota</taxon>
        <taxon>Agaricomycotina</taxon>
        <taxon>Tremellomycetes</taxon>
        <taxon>Tremellales</taxon>
        <taxon>Cryptococcaceae</taxon>
        <taxon>Cryptococcus</taxon>
    </lineage>
</organism>
<name>A0A1E3HW49_9TREE</name>
<dbReference type="InterPro" id="IPR023534">
    <property type="entry name" value="Rof/RNase_P-like"/>
</dbReference>
<comment type="caution">
    <text evidence="9">The sequence shown here is derived from an EMBL/GenBank/DDBJ whole genome shotgun (WGS) entry which is preliminary data.</text>
</comment>
<dbReference type="SMART" id="SM00538">
    <property type="entry name" value="POP4"/>
    <property type="match status" value="1"/>
</dbReference>
<keyword evidence="4" id="KW-0819">tRNA processing</keyword>
<dbReference type="InterPro" id="IPR002730">
    <property type="entry name" value="Rpp29/RNP1"/>
</dbReference>
<feature type="compositionally biased region" description="Low complexity" evidence="8">
    <location>
        <begin position="1"/>
        <end position="13"/>
    </location>
</feature>
<feature type="region of interest" description="Disordered" evidence="8">
    <location>
        <begin position="69"/>
        <end position="104"/>
    </location>
</feature>
<evidence type="ECO:0000256" key="1">
    <source>
        <dbReference type="ARBA" id="ARBA00004123"/>
    </source>
</evidence>
<evidence type="ECO:0000256" key="6">
    <source>
        <dbReference type="ARBA" id="ARBA00022759"/>
    </source>
</evidence>
<dbReference type="GO" id="GO:0000172">
    <property type="term" value="C:ribonuclease MRP complex"/>
    <property type="evidence" value="ECO:0007669"/>
    <property type="project" value="InterPro"/>
</dbReference>
<dbReference type="GO" id="GO:0030677">
    <property type="term" value="C:ribonuclease P complex"/>
    <property type="evidence" value="ECO:0007669"/>
    <property type="project" value="InterPro"/>
</dbReference>
<reference evidence="9 10" key="1">
    <citation type="submission" date="2016-06" db="EMBL/GenBank/DDBJ databases">
        <title>Evolution of pathogenesis and genome organization in the Tremellales.</title>
        <authorList>
            <person name="Cuomo C."/>
            <person name="Litvintseva A."/>
            <person name="Heitman J."/>
            <person name="Chen Y."/>
            <person name="Sun S."/>
            <person name="Springer D."/>
            <person name="Dromer F."/>
            <person name="Young S."/>
            <person name="Zeng Q."/>
            <person name="Chapman S."/>
            <person name="Gujja S."/>
            <person name="Saif S."/>
            <person name="Birren B."/>
        </authorList>
    </citation>
    <scope>NUCLEOTIDE SEQUENCE [LARGE SCALE GENOMIC DNA]</scope>
    <source>
        <strain evidence="9 10">CBS 6039</strain>
    </source>
</reference>
<dbReference type="SUPFAM" id="SSF101744">
    <property type="entry name" value="Rof/RNase P subunit-like"/>
    <property type="match status" value="1"/>
</dbReference>
<dbReference type="GO" id="GO:0033204">
    <property type="term" value="F:ribonuclease P RNA binding"/>
    <property type="evidence" value="ECO:0007669"/>
    <property type="project" value="InterPro"/>
</dbReference>
<evidence type="ECO:0000256" key="8">
    <source>
        <dbReference type="SAM" id="MobiDB-lite"/>
    </source>
</evidence>
<comment type="similarity">
    <text evidence="2">Belongs to the eukaryotic/archaeal RNase P protein component 1 family.</text>
</comment>
<dbReference type="Proteomes" id="UP000094065">
    <property type="component" value="Unassembled WGS sequence"/>
</dbReference>
<protein>
    <submittedName>
        <fullName evidence="9">Uncharacterized protein</fullName>
    </submittedName>
</protein>
<dbReference type="Gene3D" id="2.30.30.210">
    <property type="entry name" value="Ribonuclease P/MRP, subunit p29"/>
    <property type="match status" value="1"/>
</dbReference>
<dbReference type="AlphaFoldDB" id="A0A1E3HW49"/>